<dbReference type="Pfam" id="PF07690">
    <property type="entry name" value="MFS_1"/>
    <property type="match status" value="1"/>
</dbReference>
<reference evidence="10 11" key="1">
    <citation type="journal article" date="2014" name="Mol. Plant">
        <title>Chromosome Scale Genome Assembly and Transcriptome Profiling of Nannochloropsis gaditana in Nitrogen Depletion.</title>
        <authorList>
            <person name="Corteggiani Carpinelli E."/>
            <person name="Telatin A."/>
            <person name="Vitulo N."/>
            <person name="Forcato C."/>
            <person name="D'Angelo M."/>
            <person name="Schiavon R."/>
            <person name="Vezzi A."/>
            <person name="Giacometti G.M."/>
            <person name="Morosinotto T."/>
            <person name="Valle G."/>
        </authorList>
    </citation>
    <scope>NUCLEOTIDE SEQUENCE [LARGE SCALE GENOMIC DNA]</scope>
    <source>
        <strain evidence="10 11">B-31</strain>
    </source>
</reference>
<evidence type="ECO:0000256" key="9">
    <source>
        <dbReference type="SAM" id="Phobius"/>
    </source>
</evidence>
<comment type="subcellular location">
    <subcellularLocation>
        <location evidence="1">Membrane</location>
        <topology evidence="1">Multi-pass membrane protein</topology>
    </subcellularLocation>
</comment>
<feature type="compositionally biased region" description="Low complexity" evidence="8">
    <location>
        <begin position="276"/>
        <end position="286"/>
    </location>
</feature>
<comment type="similarity">
    <text evidence="2">Belongs to the major facilitator superfamily. Organophosphate:Pi antiporter (OPA) (TC 2.A.1.4) family.</text>
</comment>
<evidence type="ECO:0000256" key="4">
    <source>
        <dbReference type="ARBA" id="ARBA00022597"/>
    </source>
</evidence>
<keyword evidence="6 9" id="KW-1133">Transmembrane helix</keyword>
<name>W7TX44_9STRA</name>
<feature type="compositionally biased region" description="Basic and acidic residues" evidence="8">
    <location>
        <begin position="231"/>
        <end position="271"/>
    </location>
</feature>
<accession>W7TX44</accession>
<dbReference type="InterPro" id="IPR036259">
    <property type="entry name" value="MFS_trans_sf"/>
</dbReference>
<feature type="region of interest" description="Disordered" evidence="8">
    <location>
        <begin position="217"/>
        <end position="286"/>
    </location>
</feature>
<feature type="transmembrane region" description="Helical" evidence="9">
    <location>
        <begin position="186"/>
        <end position="208"/>
    </location>
</feature>
<feature type="transmembrane region" description="Helical" evidence="9">
    <location>
        <begin position="400"/>
        <end position="417"/>
    </location>
</feature>
<feature type="transmembrane region" description="Helical" evidence="9">
    <location>
        <begin position="521"/>
        <end position="541"/>
    </location>
</feature>
<dbReference type="InterPro" id="IPR000849">
    <property type="entry name" value="Sugar_P_transporter"/>
</dbReference>
<keyword evidence="11" id="KW-1185">Reference proteome</keyword>
<dbReference type="EMBL" id="AZIL01000355">
    <property type="protein sequence ID" value="EWM28058.1"/>
    <property type="molecule type" value="Genomic_DNA"/>
</dbReference>
<dbReference type="InterPro" id="IPR011701">
    <property type="entry name" value="MFS"/>
</dbReference>
<keyword evidence="4" id="KW-0762">Sugar transport</keyword>
<evidence type="ECO:0000256" key="3">
    <source>
        <dbReference type="ARBA" id="ARBA00022448"/>
    </source>
</evidence>
<gene>
    <name evidence="10" type="ORF">Naga_100044g26</name>
</gene>
<dbReference type="PANTHER" id="PTHR43184">
    <property type="entry name" value="MAJOR FACILITATOR SUPERFAMILY TRANSPORTER 16, ISOFORM B"/>
    <property type="match status" value="1"/>
</dbReference>
<dbReference type="PANTHER" id="PTHR43184:SF12">
    <property type="entry name" value="SUGAR PHOSPHATE EXCHANGER 3"/>
    <property type="match status" value="1"/>
</dbReference>
<keyword evidence="7 9" id="KW-0472">Membrane</keyword>
<feature type="transmembrane region" description="Helical" evidence="9">
    <location>
        <begin position="155"/>
        <end position="180"/>
    </location>
</feature>
<organism evidence="10 11">
    <name type="scientific">Nannochloropsis gaditana</name>
    <dbReference type="NCBI Taxonomy" id="72520"/>
    <lineage>
        <taxon>Eukaryota</taxon>
        <taxon>Sar</taxon>
        <taxon>Stramenopiles</taxon>
        <taxon>Ochrophyta</taxon>
        <taxon>Eustigmatophyceae</taxon>
        <taxon>Eustigmatales</taxon>
        <taxon>Monodopsidaceae</taxon>
        <taxon>Nannochloropsis</taxon>
    </lineage>
</organism>
<feature type="transmembrane region" description="Helical" evidence="9">
    <location>
        <begin position="118"/>
        <end position="143"/>
    </location>
</feature>
<proteinExistence type="inferred from homology"/>
<evidence type="ECO:0000256" key="5">
    <source>
        <dbReference type="ARBA" id="ARBA00022692"/>
    </source>
</evidence>
<keyword evidence="3" id="KW-0813">Transport</keyword>
<evidence type="ECO:0000313" key="10">
    <source>
        <dbReference type="EMBL" id="EWM28058.1"/>
    </source>
</evidence>
<feature type="transmembrane region" description="Helical" evidence="9">
    <location>
        <begin position="373"/>
        <end position="393"/>
    </location>
</feature>
<feature type="transmembrane region" description="Helical" evidence="9">
    <location>
        <begin position="348"/>
        <end position="367"/>
    </location>
</feature>
<comment type="caution">
    <text evidence="10">The sequence shown here is derived from an EMBL/GenBank/DDBJ whole genome shotgun (WGS) entry which is preliminary data.</text>
</comment>
<sequence>MRPNVHASEWRRAPPWPLSNQNAVFALTFLVWVTVHAGRKSYSIVKPVLVDMAWFGTNTSTKASYPDTSFFLFYALGCGFGKVNDAMDPRLVITSALLGAALLLVCLALADFGNVHDLGIFCLLWGLQACVQALAWPGCIAVLGEWFHSKRRAAVMGLWCVANNVGNLLGASVGEVAVAVAGDERWGAVLVANAILMLVVPAVVFLHLEPFPPPPTVLDLSPTSDPCQGASREKGQKEGARTRRDWQAGRAEGREGDREAPPDKDRRDTHCAVKASDSSSPVVDDSLFSEEGSRTLLHPLLDSDDEASPSPVLTPRPSVLPPVGLARALCTPGVLEVGLSYACLKGGAYAFVFWLPTMLASGGWGLNAKQANAWAMLFDLGSILGSVAVGALAARVRRPIAVYFVSILGSTLPTYLLGRLPHEQQTSRVLALLLLLVGFFSAAPQYLLVTSVAQDLGQSPDLKGSRRAIATMTGVIDGVGSLGAACVQVLVGHLAHCTSEADAGVEGAARTHLTSCDLKEVYYFLTAIAFLGALMLSRLLLREVRSGAWRA</sequence>
<evidence type="ECO:0000256" key="1">
    <source>
        <dbReference type="ARBA" id="ARBA00004141"/>
    </source>
</evidence>
<evidence type="ECO:0000256" key="7">
    <source>
        <dbReference type="ARBA" id="ARBA00023136"/>
    </source>
</evidence>
<dbReference type="GO" id="GO:0022857">
    <property type="term" value="F:transmembrane transporter activity"/>
    <property type="evidence" value="ECO:0007669"/>
    <property type="project" value="InterPro"/>
</dbReference>
<dbReference type="SUPFAM" id="SSF103473">
    <property type="entry name" value="MFS general substrate transporter"/>
    <property type="match status" value="1"/>
</dbReference>
<evidence type="ECO:0000256" key="8">
    <source>
        <dbReference type="SAM" id="MobiDB-lite"/>
    </source>
</evidence>
<feature type="transmembrane region" description="Helical" evidence="9">
    <location>
        <begin position="91"/>
        <end position="112"/>
    </location>
</feature>
<feature type="transmembrane region" description="Helical" evidence="9">
    <location>
        <begin position="469"/>
        <end position="491"/>
    </location>
</feature>
<evidence type="ECO:0000313" key="11">
    <source>
        <dbReference type="Proteomes" id="UP000019335"/>
    </source>
</evidence>
<dbReference type="PIRSF" id="PIRSF002808">
    <property type="entry name" value="Hexose_phosphate_transp"/>
    <property type="match status" value="1"/>
</dbReference>
<dbReference type="Proteomes" id="UP000019335">
    <property type="component" value="Chromosome 5"/>
</dbReference>
<protein>
    <submittedName>
        <fullName evidence="10">Sugar phosphate exchanger 3</fullName>
    </submittedName>
</protein>
<dbReference type="Gene3D" id="1.20.1250.20">
    <property type="entry name" value="MFS general substrate transporter like domains"/>
    <property type="match status" value="2"/>
</dbReference>
<dbReference type="AlphaFoldDB" id="W7TX44"/>
<feature type="transmembrane region" description="Helical" evidence="9">
    <location>
        <begin position="429"/>
        <end position="449"/>
    </location>
</feature>
<evidence type="ECO:0000256" key="2">
    <source>
        <dbReference type="ARBA" id="ARBA00009598"/>
    </source>
</evidence>
<evidence type="ECO:0000256" key="6">
    <source>
        <dbReference type="ARBA" id="ARBA00022989"/>
    </source>
</evidence>
<dbReference type="GO" id="GO:0005789">
    <property type="term" value="C:endoplasmic reticulum membrane"/>
    <property type="evidence" value="ECO:0007669"/>
    <property type="project" value="TreeGrafter"/>
</dbReference>
<dbReference type="OrthoDB" id="3639251at2759"/>
<keyword evidence="5 9" id="KW-0812">Transmembrane</keyword>